<dbReference type="InterPro" id="IPR014729">
    <property type="entry name" value="Rossmann-like_a/b/a_fold"/>
</dbReference>
<dbReference type="PANTHER" id="PTHR46268">
    <property type="entry name" value="STRESS RESPONSE PROTEIN NHAX"/>
    <property type="match status" value="1"/>
</dbReference>
<dbReference type="PRINTS" id="PR01438">
    <property type="entry name" value="UNVRSLSTRESS"/>
</dbReference>
<dbReference type="SUPFAM" id="SSF52402">
    <property type="entry name" value="Adenine nucleotide alpha hydrolases-like"/>
    <property type="match status" value="2"/>
</dbReference>
<dbReference type="RefSeq" id="WP_077080884.1">
    <property type="nucleotide sequence ID" value="NZ_FUEZ01000004.1"/>
</dbReference>
<dbReference type="PANTHER" id="PTHR46268:SF6">
    <property type="entry name" value="UNIVERSAL STRESS PROTEIN UP12"/>
    <property type="match status" value="1"/>
</dbReference>
<proteinExistence type="inferred from homology"/>
<dbReference type="Gene3D" id="3.40.50.620">
    <property type="entry name" value="HUPs"/>
    <property type="match status" value="2"/>
</dbReference>
<dbReference type="EMBL" id="FUEZ01000004">
    <property type="protein sequence ID" value="SPM42432.1"/>
    <property type="molecule type" value="Genomic_DNA"/>
</dbReference>
<dbReference type="InterPro" id="IPR006015">
    <property type="entry name" value="Universal_stress_UspA"/>
</dbReference>
<feature type="domain" description="UspA" evidence="2">
    <location>
        <begin position="8"/>
        <end position="141"/>
    </location>
</feature>
<keyword evidence="4" id="KW-1185">Reference proteome</keyword>
<dbReference type="Pfam" id="PF00582">
    <property type="entry name" value="Usp"/>
    <property type="match status" value="2"/>
</dbReference>
<sequence>MNESPTSRPVVVGIDGSKAAIRAALWAVDEAVSRDVPLHLLYAVELCDAQDAEPQTTAGRLAGAKMAVRQALTAIQAAGKAVKIETEISQEPPIGLLIRASASASMVCVGAVGLRHFQAGRMGSTGAALAVSARCPVAIIRGHHDEPGQPPHEIVVEVDGSAENGVLLGAAMDEAQLRNATVYAVVCAPTTLGDDEKARDGDRRAYADLDRRLARWRRRYPNLGVKAVVMHGGLLDYLARNRRTPKSVVVSARNHAHLNEFFGPIGGAILQDAECSLLIVNHQQRL</sequence>
<reference evidence="3 4" key="1">
    <citation type="submission" date="2017-01" db="EMBL/GenBank/DDBJ databases">
        <authorList>
            <consortium name="Urmite Genomes"/>
        </authorList>
    </citation>
    <scope>NUCLEOTIDE SEQUENCE [LARGE SCALE GENOMIC DNA]</scope>
    <source>
        <strain evidence="3 4">AB215</strain>
    </source>
</reference>
<protein>
    <submittedName>
        <fullName evidence="3">Universal stress protein</fullName>
    </submittedName>
</protein>
<organism evidence="3 4">
    <name type="scientific">Mycobacterium numidiamassiliense</name>
    <dbReference type="NCBI Taxonomy" id="1841861"/>
    <lineage>
        <taxon>Bacteria</taxon>
        <taxon>Bacillati</taxon>
        <taxon>Actinomycetota</taxon>
        <taxon>Actinomycetes</taxon>
        <taxon>Mycobacteriales</taxon>
        <taxon>Mycobacteriaceae</taxon>
        <taxon>Mycobacterium</taxon>
    </lineage>
</organism>
<name>A0A2U3PFB1_9MYCO</name>
<evidence type="ECO:0000259" key="2">
    <source>
        <dbReference type="Pfam" id="PF00582"/>
    </source>
</evidence>
<accession>A0A2U3PFB1</accession>
<evidence type="ECO:0000313" key="4">
    <source>
        <dbReference type="Proteomes" id="UP000240424"/>
    </source>
</evidence>
<dbReference type="AlphaFoldDB" id="A0A2U3PFB1"/>
<evidence type="ECO:0000256" key="1">
    <source>
        <dbReference type="ARBA" id="ARBA00008791"/>
    </source>
</evidence>
<dbReference type="OrthoDB" id="3174546at2"/>
<dbReference type="InterPro" id="IPR006016">
    <property type="entry name" value="UspA"/>
</dbReference>
<feature type="domain" description="UspA" evidence="2">
    <location>
        <begin position="153"/>
        <end position="280"/>
    </location>
</feature>
<dbReference type="Proteomes" id="UP000240424">
    <property type="component" value="Unassembled WGS sequence"/>
</dbReference>
<gene>
    <name evidence="3" type="ORF">MNAB215_4652</name>
</gene>
<evidence type="ECO:0000313" key="3">
    <source>
        <dbReference type="EMBL" id="SPM42432.1"/>
    </source>
</evidence>
<dbReference type="STRING" id="1841861.GCA_900157365_02972"/>
<comment type="similarity">
    <text evidence="1">Belongs to the universal stress protein A family.</text>
</comment>